<dbReference type="OrthoDB" id="2269034at2759"/>
<comment type="caution">
    <text evidence="1">The sequence shown here is derived from an EMBL/GenBank/DDBJ whole genome shotgun (WGS) entry which is preliminary data.</text>
</comment>
<gene>
    <name evidence="1" type="ORF">D9758_005510</name>
</gene>
<organism evidence="1 2">
    <name type="scientific">Tetrapyrgos nigripes</name>
    <dbReference type="NCBI Taxonomy" id="182062"/>
    <lineage>
        <taxon>Eukaryota</taxon>
        <taxon>Fungi</taxon>
        <taxon>Dikarya</taxon>
        <taxon>Basidiomycota</taxon>
        <taxon>Agaricomycotina</taxon>
        <taxon>Agaricomycetes</taxon>
        <taxon>Agaricomycetidae</taxon>
        <taxon>Agaricales</taxon>
        <taxon>Marasmiineae</taxon>
        <taxon>Marasmiaceae</taxon>
        <taxon>Tetrapyrgos</taxon>
    </lineage>
</organism>
<keyword evidence="2" id="KW-1185">Reference proteome</keyword>
<accession>A0A8H5LPC0</accession>
<evidence type="ECO:0008006" key="3">
    <source>
        <dbReference type="Google" id="ProtNLM"/>
    </source>
</evidence>
<dbReference type="EMBL" id="JAACJM010000032">
    <property type="protein sequence ID" value="KAF5364627.1"/>
    <property type="molecule type" value="Genomic_DNA"/>
</dbReference>
<evidence type="ECO:0000313" key="2">
    <source>
        <dbReference type="Proteomes" id="UP000559256"/>
    </source>
</evidence>
<dbReference type="Proteomes" id="UP000559256">
    <property type="component" value="Unassembled WGS sequence"/>
</dbReference>
<evidence type="ECO:0000313" key="1">
    <source>
        <dbReference type="EMBL" id="KAF5364627.1"/>
    </source>
</evidence>
<name>A0A8H5LPC0_9AGAR</name>
<dbReference type="InterPro" id="IPR032675">
    <property type="entry name" value="LRR_dom_sf"/>
</dbReference>
<dbReference type="AlphaFoldDB" id="A0A8H5LPC0"/>
<dbReference type="SUPFAM" id="SSF52047">
    <property type="entry name" value="RNI-like"/>
    <property type="match status" value="1"/>
</dbReference>
<proteinExistence type="predicted"/>
<protein>
    <recommendedName>
        <fullName evidence="3">F-box domain-containing protein</fullName>
    </recommendedName>
</protein>
<dbReference type="Gene3D" id="3.80.10.10">
    <property type="entry name" value="Ribonuclease Inhibitor"/>
    <property type="match status" value="1"/>
</dbReference>
<reference evidence="1 2" key="1">
    <citation type="journal article" date="2020" name="ISME J.">
        <title>Uncovering the hidden diversity of litter-decomposition mechanisms in mushroom-forming fungi.</title>
        <authorList>
            <person name="Floudas D."/>
            <person name="Bentzer J."/>
            <person name="Ahren D."/>
            <person name="Johansson T."/>
            <person name="Persson P."/>
            <person name="Tunlid A."/>
        </authorList>
    </citation>
    <scope>NUCLEOTIDE SEQUENCE [LARGE SCALE GENOMIC DNA]</scope>
    <source>
        <strain evidence="1 2">CBS 291.85</strain>
    </source>
</reference>
<sequence>MQRDFEKDMQHYDSEIAELHSRLLYLEEKKKMLNRHAERLKSLSAPIRRLPVELLTRIFVFFCDGRYITVARHAFPFIYPPFALASVCRGWRQIAIDTSCLWSRTLELIPIAQTAIPRFEAPLRLCIARSRSHPLSVKLHVGGEGNGLVPLLIEQSSRWQSVEIDNRFGLDLSNIRGRTFPLLETLKLTYIFPDLHIFNTAPQLHSLWVHSLPPAQVLIHFTPRSQITSLQAFCCHDDSDLNDSVFQALEMFPNLQSMVYASLNHYIPRAITPQTLPRLSSVEFRVGYQYLSLTHNLLQALVDKLSLPSLTNLTITSACGVGSESWTFRGIWPSQTFADFFQRSGCSLQSLHLDYISLSDQDLTVLLMLNPSLVELRVKEIRRKDYNFARYRRLNGTVFQFRDIITPALLISLHACDHGVALSSPLVPKLERLHLVADGNLFDDELFWKLIVSRWIPEEEYAQTIGVCSLRSVKICGLGRALWEDVELKLRRLERVGLELFVRTGEEEDNEV</sequence>